<name>A0ABR3YWH9_9PEZI</name>
<dbReference type="Proteomes" id="UP001583186">
    <property type="component" value="Unassembled WGS sequence"/>
</dbReference>
<dbReference type="PANTHER" id="PTHR14087">
    <property type="entry name" value="THYMOCYTE NUCLEAR PROTEIN 1"/>
    <property type="match status" value="1"/>
</dbReference>
<dbReference type="Gene3D" id="3.10.590.10">
    <property type="entry name" value="ph1033 like domains"/>
    <property type="match status" value="1"/>
</dbReference>
<dbReference type="CDD" id="cd21133">
    <property type="entry name" value="EVE"/>
    <property type="match status" value="1"/>
</dbReference>
<reference evidence="5 6" key="1">
    <citation type="journal article" date="2024" name="IMA Fungus">
        <title>IMA Genome - F19 : A genome assembly and annotation guide to empower mycologists, including annotated draft genome sequences of Ceratocystis pirilliformis, Diaporthe australafricana, Fusarium ophioides, Paecilomyces lecythidis, and Sporothrix stenoceras.</title>
        <authorList>
            <person name="Aylward J."/>
            <person name="Wilson A.M."/>
            <person name="Visagie C.M."/>
            <person name="Spraker J."/>
            <person name="Barnes I."/>
            <person name="Buitendag C."/>
            <person name="Ceriani C."/>
            <person name="Del Mar Angel L."/>
            <person name="du Plessis D."/>
            <person name="Fuchs T."/>
            <person name="Gasser K."/>
            <person name="Kramer D."/>
            <person name="Li W."/>
            <person name="Munsamy K."/>
            <person name="Piso A."/>
            <person name="Price J.L."/>
            <person name="Sonnekus B."/>
            <person name="Thomas C."/>
            <person name="van der Nest A."/>
            <person name="van Dijk A."/>
            <person name="van Heerden A."/>
            <person name="van Vuuren N."/>
            <person name="Yilmaz N."/>
            <person name="Duong T.A."/>
            <person name="van der Merwe N.A."/>
            <person name="Wingfield M.J."/>
            <person name="Wingfield B.D."/>
        </authorList>
    </citation>
    <scope>NUCLEOTIDE SEQUENCE [LARGE SCALE GENOMIC DNA]</scope>
    <source>
        <strain evidence="5 6">CMW 5346</strain>
    </source>
</reference>
<feature type="compositionally biased region" description="Acidic residues" evidence="3">
    <location>
        <begin position="90"/>
        <end position="100"/>
    </location>
</feature>
<keyword evidence="2" id="KW-0539">Nucleus</keyword>
<accession>A0ABR3YWH9</accession>
<dbReference type="InterPro" id="IPR015947">
    <property type="entry name" value="PUA-like_sf"/>
</dbReference>
<dbReference type="PANTHER" id="PTHR14087:SF7">
    <property type="entry name" value="THYMOCYTE NUCLEAR PROTEIN 1"/>
    <property type="match status" value="1"/>
</dbReference>
<dbReference type="InterPro" id="IPR002740">
    <property type="entry name" value="EVE_domain"/>
</dbReference>
<evidence type="ECO:0000313" key="6">
    <source>
        <dbReference type="Proteomes" id="UP001583186"/>
    </source>
</evidence>
<evidence type="ECO:0000256" key="2">
    <source>
        <dbReference type="ARBA" id="ARBA00023242"/>
    </source>
</evidence>
<proteinExistence type="predicted"/>
<dbReference type="EMBL" id="JAWCUI010000045">
    <property type="protein sequence ID" value="KAL1892397.1"/>
    <property type="molecule type" value="Genomic_DNA"/>
</dbReference>
<evidence type="ECO:0000259" key="4">
    <source>
        <dbReference type="Pfam" id="PF01878"/>
    </source>
</evidence>
<organism evidence="5 6">
    <name type="scientific">Sporothrix stenoceras</name>
    <dbReference type="NCBI Taxonomy" id="5173"/>
    <lineage>
        <taxon>Eukaryota</taxon>
        <taxon>Fungi</taxon>
        <taxon>Dikarya</taxon>
        <taxon>Ascomycota</taxon>
        <taxon>Pezizomycotina</taxon>
        <taxon>Sordariomycetes</taxon>
        <taxon>Sordariomycetidae</taxon>
        <taxon>Ophiostomatales</taxon>
        <taxon>Ophiostomataceae</taxon>
        <taxon>Sporothrix</taxon>
    </lineage>
</organism>
<comment type="subcellular location">
    <subcellularLocation>
        <location evidence="1">Nucleus</location>
    </subcellularLocation>
</comment>
<comment type="caution">
    <text evidence="5">The sequence shown here is derived from an EMBL/GenBank/DDBJ whole genome shotgun (WGS) entry which is preliminary data.</text>
</comment>
<evidence type="ECO:0000256" key="1">
    <source>
        <dbReference type="ARBA" id="ARBA00004123"/>
    </source>
</evidence>
<dbReference type="InterPro" id="IPR052181">
    <property type="entry name" value="5hmC_binding"/>
</dbReference>
<keyword evidence="6" id="KW-1185">Reference proteome</keyword>
<feature type="compositionally biased region" description="Low complexity" evidence="3">
    <location>
        <begin position="52"/>
        <end position="76"/>
    </location>
</feature>
<dbReference type="SUPFAM" id="SSF88697">
    <property type="entry name" value="PUA domain-like"/>
    <property type="match status" value="1"/>
</dbReference>
<dbReference type="Pfam" id="PF01878">
    <property type="entry name" value="EVE"/>
    <property type="match status" value="1"/>
</dbReference>
<evidence type="ECO:0000313" key="5">
    <source>
        <dbReference type="EMBL" id="KAL1892397.1"/>
    </source>
</evidence>
<protein>
    <recommendedName>
        <fullName evidence="4">EVE domain-containing protein</fullName>
    </recommendedName>
</protein>
<sequence length="367" mass="39555">MPSKRKSTAAVEPQAESSTSTPLRRSSRRSIAGQTEESEAQPPPAAKRARTTKTAPAEKPVAKAAPKAAPKAATGRAGKGKGRAEPSTEKEEEEEEEEEEKEPKAGPSTAASRKQKAATAPARPTKKAKGNAPANGRGKAVATAKDDEESEEEAEADEAPVKAKPVEVPSATTSPDPSPAAVVGRETAIRVEGDDAERDYWLLKAEPESRFENGVDVKFSIDDLRACKEPEPWDGIRNYAARNNMRKMKKGDLAFFYHSNTKEPGIVGTMTIVKEHSPDLTAHDPKTAYYDPKSAADVAAGKEPRWSVVHVKFRSKFETPITLKQLKEMGGAGQPLQNMQMLNQGRLSVSRVSAAEWRHLLSVAGAS</sequence>
<feature type="compositionally biased region" description="Acidic residues" evidence="3">
    <location>
        <begin position="146"/>
        <end position="158"/>
    </location>
</feature>
<gene>
    <name evidence="5" type="ORF">Sste5346_007135</name>
</gene>
<feature type="domain" description="EVE" evidence="4">
    <location>
        <begin position="200"/>
        <end position="362"/>
    </location>
</feature>
<dbReference type="InterPro" id="IPR047197">
    <property type="entry name" value="THYN1-like_EVE"/>
</dbReference>
<feature type="compositionally biased region" description="Low complexity" evidence="3">
    <location>
        <begin position="169"/>
        <end position="181"/>
    </location>
</feature>
<evidence type="ECO:0000256" key="3">
    <source>
        <dbReference type="SAM" id="MobiDB-lite"/>
    </source>
</evidence>
<feature type="region of interest" description="Disordered" evidence="3">
    <location>
        <begin position="1"/>
        <end position="184"/>
    </location>
</feature>